<sequence length="103" mass="11921">MNFYIMEWYYIVLLVFLGLLLLAVAFVYLFRERIFNWLMATILGAYIISPIDLLPDFIPVAGWGDDLGALIFMIGFIINAIRIGSRNKKEKRSRKILNSSKTN</sequence>
<keyword evidence="3 5" id="KW-1133">Transmembrane helix</keyword>
<dbReference type="EMBL" id="LNGD01000203">
    <property type="protein sequence ID" value="KYC46491.1"/>
    <property type="molecule type" value="Genomic_DNA"/>
</dbReference>
<proteinExistence type="predicted"/>
<accession>A0A150IN78</accession>
<feature type="transmembrane region" description="Helical" evidence="5">
    <location>
        <begin position="67"/>
        <end position="85"/>
    </location>
</feature>
<keyword evidence="4 5" id="KW-0472">Membrane</keyword>
<reference evidence="7 8" key="1">
    <citation type="journal article" date="2016" name="ISME J.">
        <title>Chasing the elusive Euryarchaeota class WSA2: genomes reveal a uniquely fastidious methyl-reducing methanogen.</title>
        <authorList>
            <person name="Nobu M.K."/>
            <person name="Narihiro T."/>
            <person name="Kuroda K."/>
            <person name="Mei R."/>
            <person name="Liu W.T."/>
        </authorList>
    </citation>
    <scope>NUCLEOTIDE SEQUENCE [LARGE SCALE GENOMIC DNA]</scope>
    <source>
        <strain evidence="7">U1lsi0528_Bin089</strain>
    </source>
</reference>
<evidence type="ECO:0000256" key="2">
    <source>
        <dbReference type="ARBA" id="ARBA00022692"/>
    </source>
</evidence>
<comment type="caution">
    <text evidence="7">The sequence shown here is derived from an EMBL/GenBank/DDBJ whole genome shotgun (WGS) entry which is preliminary data.</text>
</comment>
<feature type="domain" description="DUF1232" evidence="6">
    <location>
        <begin position="37"/>
        <end position="72"/>
    </location>
</feature>
<evidence type="ECO:0000256" key="5">
    <source>
        <dbReference type="SAM" id="Phobius"/>
    </source>
</evidence>
<evidence type="ECO:0000256" key="3">
    <source>
        <dbReference type="ARBA" id="ARBA00022989"/>
    </source>
</evidence>
<dbReference type="Pfam" id="PF06803">
    <property type="entry name" value="DUF1232"/>
    <property type="match status" value="1"/>
</dbReference>
<dbReference type="AlphaFoldDB" id="A0A150IN78"/>
<feature type="transmembrane region" description="Helical" evidence="5">
    <location>
        <begin position="6"/>
        <end position="30"/>
    </location>
</feature>
<evidence type="ECO:0000313" key="8">
    <source>
        <dbReference type="Proteomes" id="UP000075578"/>
    </source>
</evidence>
<evidence type="ECO:0000256" key="1">
    <source>
        <dbReference type="ARBA" id="ARBA00004127"/>
    </source>
</evidence>
<protein>
    <recommendedName>
        <fullName evidence="6">DUF1232 domain-containing protein</fullName>
    </recommendedName>
</protein>
<dbReference type="InterPro" id="IPR010652">
    <property type="entry name" value="DUF1232"/>
</dbReference>
<evidence type="ECO:0000313" key="7">
    <source>
        <dbReference type="EMBL" id="KYC46491.1"/>
    </source>
</evidence>
<feature type="transmembrane region" description="Helical" evidence="5">
    <location>
        <begin position="37"/>
        <end position="55"/>
    </location>
</feature>
<dbReference type="GO" id="GO:0012505">
    <property type="term" value="C:endomembrane system"/>
    <property type="evidence" value="ECO:0007669"/>
    <property type="project" value="UniProtKB-SubCell"/>
</dbReference>
<dbReference type="Proteomes" id="UP000075578">
    <property type="component" value="Unassembled WGS sequence"/>
</dbReference>
<evidence type="ECO:0000256" key="4">
    <source>
        <dbReference type="ARBA" id="ARBA00023136"/>
    </source>
</evidence>
<organism evidence="7 8">
    <name type="scientific">Candidatus Methanofastidiosum methylothiophilum</name>
    <dbReference type="NCBI Taxonomy" id="1705564"/>
    <lineage>
        <taxon>Archaea</taxon>
        <taxon>Methanobacteriati</taxon>
        <taxon>Methanobacteriota</taxon>
        <taxon>Stenosarchaea group</taxon>
        <taxon>Candidatus Methanofastidiosia</taxon>
        <taxon>Candidatus Methanofastidiosales</taxon>
        <taxon>Candidatus Methanofastidiosaceae</taxon>
        <taxon>Candidatus Methanofastidiosum</taxon>
    </lineage>
</organism>
<name>A0A150IN78_9EURY</name>
<keyword evidence="2 5" id="KW-0812">Transmembrane</keyword>
<gene>
    <name evidence="7" type="ORF">AMQ74_01809</name>
</gene>
<evidence type="ECO:0000259" key="6">
    <source>
        <dbReference type="Pfam" id="PF06803"/>
    </source>
</evidence>
<comment type="subcellular location">
    <subcellularLocation>
        <location evidence="1">Endomembrane system</location>
        <topology evidence="1">Multi-pass membrane protein</topology>
    </subcellularLocation>
</comment>